<comment type="caution">
    <text evidence="13">The sequence shown here is derived from an EMBL/GenBank/DDBJ whole genome shotgun (WGS) entry which is preliminary data.</text>
</comment>
<organism evidence="13 14">
    <name type="scientific">Rodentibacter rarus</name>
    <dbReference type="NCBI Taxonomy" id="1908260"/>
    <lineage>
        <taxon>Bacteria</taxon>
        <taxon>Pseudomonadati</taxon>
        <taxon>Pseudomonadota</taxon>
        <taxon>Gammaproteobacteria</taxon>
        <taxon>Pasteurellales</taxon>
        <taxon>Pasteurellaceae</taxon>
        <taxon>Rodentibacter</taxon>
    </lineage>
</organism>
<evidence type="ECO:0000256" key="10">
    <source>
        <dbReference type="ARBA" id="ARBA00023136"/>
    </source>
</evidence>
<keyword evidence="4" id="KW-0050">Antiport</keyword>
<evidence type="ECO:0000256" key="9">
    <source>
        <dbReference type="ARBA" id="ARBA00023065"/>
    </source>
</evidence>
<accession>A0A1V3ILN6</accession>
<comment type="similarity">
    <text evidence="2">Belongs to the monovalent cation:proton antiporter 2 (CPA2) transporter (TC 2.A.37) family.</text>
</comment>
<dbReference type="InterPro" id="IPR004771">
    <property type="entry name" value="K/H_exchanger"/>
</dbReference>
<dbReference type="Proteomes" id="UP000189433">
    <property type="component" value="Unassembled WGS sequence"/>
</dbReference>
<keyword evidence="7" id="KW-0630">Potassium</keyword>
<feature type="domain" description="RCK N-terminal" evidence="12">
    <location>
        <begin position="401"/>
        <end position="525"/>
    </location>
</feature>
<evidence type="ECO:0000313" key="14">
    <source>
        <dbReference type="Proteomes" id="UP000189433"/>
    </source>
</evidence>
<evidence type="ECO:0000256" key="1">
    <source>
        <dbReference type="ARBA" id="ARBA00004127"/>
    </source>
</evidence>
<feature type="transmembrane region" description="Helical" evidence="11">
    <location>
        <begin position="184"/>
        <end position="206"/>
    </location>
</feature>
<evidence type="ECO:0000256" key="7">
    <source>
        <dbReference type="ARBA" id="ARBA00022958"/>
    </source>
</evidence>
<evidence type="ECO:0000259" key="12">
    <source>
        <dbReference type="PROSITE" id="PS51201"/>
    </source>
</evidence>
<evidence type="ECO:0000256" key="8">
    <source>
        <dbReference type="ARBA" id="ARBA00022989"/>
    </source>
</evidence>
<dbReference type="PROSITE" id="PS51201">
    <property type="entry name" value="RCK_N"/>
    <property type="match status" value="1"/>
</dbReference>
<dbReference type="AlphaFoldDB" id="A0A1V3ILN6"/>
<dbReference type="GO" id="GO:0005886">
    <property type="term" value="C:plasma membrane"/>
    <property type="evidence" value="ECO:0007669"/>
    <property type="project" value="TreeGrafter"/>
</dbReference>
<keyword evidence="5" id="KW-0633">Potassium transport</keyword>
<keyword evidence="10 11" id="KW-0472">Membrane</keyword>
<sequence length="606" mass="66321">MAAESAGDLIRVVALLGAAVVAVPLFKRIGLGSVLGYLAAGLVIGPYGLQIIGDPHAIIHLAEFGVVMFLFVIGLEMKPSHLWGLRRQIFGLGSMQVIISAILMTIVGTQFGVSWEVAFVSSSGFVLTSTAIVMQVLGERKELSTKRGQKIVSILLFEDLLIVPLLAVVTFLSPFEKTEASMPWWQSAGIAMLALAALVFIGRFILNPVFRILANAKAREVMTAAALFVVLGAALLMEEAGLSMAMGAFVAGVMLSESAFRHQLEADIEPFRGLLLGLFFLGVGMALDLKVVAENWQLILLGVIVLMFTKGICIYVVARLAKSTHKTALERALLMAQGGEFAFVLFAAALSKGVIDETVNANMTAIVVLSMVLTPLILVIYEKYGAKEVAEEIEPDEIDEQHPILIIGMGRFGQIVNDLLRLSGYATTVVDLNPNMIKGFNEYGIKSYFGDASRREFLIAAGLEQAEMLVVAIDNKAQASDIVHFAREVNPNIKIIARAYDRFHTFDLYEAGVNEAVRETFDSAVRTGRVALENLGMEPEVAKEIAEYYFHADRHEVKLMSQVYDPQAQFFKNPALRDIARECDQKMAAEIQEILVRAKEKEQEES</sequence>
<evidence type="ECO:0000256" key="6">
    <source>
        <dbReference type="ARBA" id="ARBA00022692"/>
    </source>
</evidence>
<dbReference type="InterPro" id="IPR038770">
    <property type="entry name" value="Na+/solute_symporter_sf"/>
</dbReference>
<feature type="transmembrane region" description="Helical" evidence="11">
    <location>
        <begin position="89"/>
        <end position="111"/>
    </location>
</feature>
<keyword evidence="8 11" id="KW-1133">Transmembrane helix</keyword>
<dbReference type="Pfam" id="PF02254">
    <property type="entry name" value="TrkA_N"/>
    <property type="match status" value="1"/>
</dbReference>
<feature type="transmembrane region" description="Helical" evidence="11">
    <location>
        <begin position="58"/>
        <end position="77"/>
    </location>
</feature>
<dbReference type="PANTHER" id="PTHR46157">
    <property type="entry name" value="K(+) EFFLUX ANTIPORTER 3, CHLOROPLASTIC"/>
    <property type="match status" value="1"/>
</dbReference>
<evidence type="ECO:0000313" key="13">
    <source>
        <dbReference type="EMBL" id="OOF42672.1"/>
    </source>
</evidence>
<evidence type="ECO:0000256" key="2">
    <source>
        <dbReference type="ARBA" id="ARBA00005551"/>
    </source>
</evidence>
<keyword evidence="3" id="KW-0813">Transport</keyword>
<evidence type="ECO:0000256" key="5">
    <source>
        <dbReference type="ARBA" id="ARBA00022538"/>
    </source>
</evidence>
<dbReference type="RefSeq" id="WP_077416496.1">
    <property type="nucleotide sequence ID" value="NZ_MLHI01000038.1"/>
</dbReference>
<dbReference type="Pfam" id="PF00999">
    <property type="entry name" value="Na_H_Exchanger"/>
    <property type="match status" value="1"/>
</dbReference>
<comment type="subcellular location">
    <subcellularLocation>
        <location evidence="1">Endomembrane system</location>
        <topology evidence="1">Multi-pass membrane protein</topology>
    </subcellularLocation>
</comment>
<keyword evidence="9" id="KW-0406">Ion transport</keyword>
<evidence type="ECO:0000256" key="3">
    <source>
        <dbReference type="ARBA" id="ARBA00022448"/>
    </source>
</evidence>
<dbReference type="GO" id="GO:0012505">
    <property type="term" value="C:endomembrane system"/>
    <property type="evidence" value="ECO:0007669"/>
    <property type="project" value="UniProtKB-SubCell"/>
</dbReference>
<dbReference type="InterPro" id="IPR003148">
    <property type="entry name" value="RCK_N"/>
</dbReference>
<dbReference type="Gene3D" id="1.20.1530.20">
    <property type="match status" value="1"/>
</dbReference>
<name>A0A1V3ILN6_9PAST</name>
<feature type="transmembrane region" description="Helical" evidence="11">
    <location>
        <begin position="33"/>
        <end position="52"/>
    </location>
</feature>
<dbReference type="EMBL" id="MLHJ01000054">
    <property type="protein sequence ID" value="OOF42672.1"/>
    <property type="molecule type" value="Genomic_DNA"/>
</dbReference>
<dbReference type="GO" id="GO:0006813">
    <property type="term" value="P:potassium ion transport"/>
    <property type="evidence" value="ECO:0007669"/>
    <property type="project" value="UniProtKB-KW"/>
</dbReference>
<feature type="transmembrane region" description="Helical" evidence="11">
    <location>
        <begin position="298"/>
        <end position="320"/>
    </location>
</feature>
<feature type="transmembrane region" description="Helical" evidence="11">
    <location>
        <begin position="6"/>
        <end position="26"/>
    </location>
</feature>
<feature type="transmembrane region" description="Helical" evidence="11">
    <location>
        <begin position="332"/>
        <end position="351"/>
    </location>
</feature>
<feature type="transmembrane region" description="Helical" evidence="11">
    <location>
        <begin position="150"/>
        <end position="172"/>
    </location>
</feature>
<feature type="transmembrane region" description="Helical" evidence="11">
    <location>
        <begin position="272"/>
        <end position="292"/>
    </location>
</feature>
<protein>
    <submittedName>
        <fullName evidence="13">Potassium transporter</fullName>
    </submittedName>
</protein>
<gene>
    <name evidence="13" type="ORF">BKK50_06435</name>
</gene>
<keyword evidence="14" id="KW-1185">Reference proteome</keyword>
<dbReference type="GO" id="GO:1902600">
    <property type="term" value="P:proton transmembrane transport"/>
    <property type="evidence" value="ECO:0007669"/>
    <property type="project" value="InterPro"/>
</dbReference>
<dbReference type="GO" id="GO:0008324">
    <property type="term" value="F:monoatomic cation transmembrane transporter activity"/>
    <property type="evidence" value="ECO:0007669"/>
    <property type="project" value="InterPro"/>
</dbReference>
<dbReference type="InterPro" id="IPR006153">
    <property type="entry name" value="Cation/H_exchanger_TM"/>
</dbReference>
<dbReference type="InterPro" id="IPR036291">
    <property type="entry name" value="NAD(P)-bd_dom_sf"/>
</dbReference>
<dbReference type="PANTHER" id="PTHR46157:SF8">
    <property type="entry name" value="GLUTATHIONE-REGULATED POTASSIUM-EFFLUX SYSTEM PROTEIN"/>
    <property type="match status" value="1"/>
</dbReference>
<dbReference type="STRING" id="1908260.BKK50_06435"/>
<evidence type="ECO:0000256" key="4">
    <source>
        <dbReference type="ARBA" id="ARBA00022449"/>
    </source>
</evidence>
<dbReference type="FunFam" id="3.40.50.720:FF:000036">
    <property type="entry name" value="Glutathione-regulated potassium-efflux system protein KefB"/>
    <property type="match status" value="1"/>
</dbReference>
<dbReference type="SUPFAM" id="SSF51735">
    <property type="entry name" value="NAD(P)-binding Rossmann-fold domains"/>
    <property type="match status" value="1"/>
</dbReference>
<dbReference type="NCBIfam" id="TIGR00932">
    <property type="entry name" value="2a37"/>
    <property type="match status" value="1"/>
</dbReference>
<feature type="transmembrane region" description="Helical" evidence="11">
    <location>
        <begin position="117"/>
        <end position="138"/>
    </location>
</feature>
<dbReference type="Gene3D" id="3.40.50.720">
    <property type="entry name" value="NAD(P)-binding Rossmann-like Domain"/>
    <property type="match status" value="1"/>
</dbReference>
<proteinExistence type="inferred from homology"/>
<evidence type="ECO:0000256" key="11">
    <source>
        <dbReference type="SAM" id="Phobius"/>
    </source>
</evidence>
<keyword evidence="6 11" id="KW-0812">Transmembrane</keyword>
<feature type="transmembrane region" description="Helical" evidence="11">
    <location>
        <begin position="363"/>
        <end position="381"/>
    </location>
</feature>
<reference evidence="13 14" key="1">
    <citation type="submission" date="2016-10" db="EMBL/GenBank/DDBJ databases">
        <title>Rodentibacter gen. nov. and new species.</title>
        <authorList>
            <person name="Christensen H."/>
        </authorList>
    </citation>
    <scope>NUCLEOTIDE SEQUENCE [LARGE SCALE GENOMIC DNA]</scope>
    <source>
        <strain evidence="13 14">CCUG17206</strain>
    </source>
</reference>
<dbReference type="OrthoDB" id="9781411at2"/>
<dbReference type="GO" id="GO:0015297">
    <property type="term" value="F:antiporter activity"/>
    <property type="evidence" value="ECO:0007669"/>
    <property type="project" value="UniProtKB-KW"/>
</dbReference>